<evidence type="ECO:0000313" key="1">
    <source>
        <dbReference type="EMBL" id="KAK1355759.1"/>
    </source>
</evidence>
<dbReference type="EMBL" id="JAUIZM010000011">
    <property type="protein sequence ID" value="KAK1355759.1"/>
    <property type="molecule type" value="Genomic_DNA"/>
</dbReference>
<protein>
    <submittedName>
        <fullName evidence="1">Uncharacterized protein</fullName>
    </submittedName>
</protein>
<reference evidence="1" key="1">
    <citation type="submission" date="2023-02" db="EMBL/GenBank/DDBJ databases">
        <title>Genome of toxic invasive species Heracleum sosnowskyi carries increased number of genes despite the absence of recent whole-genome duplications.</title>
        <authorList>
            <person name="Schelkunov M."/>
            <person name="Shtratnikova V."/>
            <person name="Makarenko M."/>
            <person name="Klepikova A."/>
            <person name="Omelchenko D."/>
            <person name="Novikova G."/>
            <person name="Obukhova E."/>
            <person name="Bogdanov V."/>
            <person name="Penin A."/>
            <person name="Logacheva M."/>
        </authorList>
    </citation>
    <scope>NUCLEOTIDE SEQUENCE</scope>
    <source>
        <strain evidence="1">Hsosn_3</strain>
        <tissue evidence="1">Leaf</tissue>
    </source>
</reference>
<proteinExistence type="predicted"/>
<evidence type="ECO:0000313" key="2">
    <source>
        <dbReference type="Proteomes" id="UP001237642"/>
    </source>
</evidence>
<gene>
    <name evidence="1" type="ORF">POM88_049015</name>
</gene>
<name>A0AAD8M112_9APIA</name>
<keyword evidence="2" id="KW-1185">Reference proteome</keyword>
<sequence>MIPLDNEGENVGVVLQEEIEELAEKLEEIQRSYGVSEGVSKGMLDRMEEEYGSMLSTTGTSSVANSSSSTSMRNASTFHCSWQDLSEDLMLLALLDRSQLEPIF</sequence>
<comment type="caution">
    <text evidence="1">The sequence shown here is derived from an EMBL/GenBank/DDBJ whole genome shotgun (WGS) entry which is preliminary data.</text>
</comment>
<dbReference type="Proteomes" id="UP001237642">
    <property type="component" value="Unassembled WGS sequence"/>
</dbReference>
<reference evidence="1" key="2">
    <citation type="submission" date="2023-05" db="EMBL/GenBank/DDBJ databases">
        <authorList>
            <person name="Schelkunov M.I."/>
        </authorList>
    </citation>
    <scope>NUCLEOTIDE SEQUENCE</scope>
    <source>
        <strain evidence="1">Hsosn_3</strain>
        <tissue evidence="1">Leaf</tissue>
    </source>
</reference>
<accession>A0AAD8M112</accession>
<dbReference type="AlphaFoldDB" id="A0AAD8M112"/>
<organism evidence="1 2">
    <name type="scientific">Heracleum sosnowskyi</name>
    <dbReference type="NCBI Taxonomy" id="360622"/>
    <lineage>
        <taxon>Eukaryota</taxon>
        <taxon>Viridiplantae</taxon>
        <taxon>Streptophyta</taxon>
        <taxon>Embryophyta</taxon>
        <taxon>Tracheophyta</taxon>
        <taxon>Spermatophyta</taxon>
        <taxon>Magnoliopsida</taxon>
        <taxon>eudicotyledons</taxon>
        <taxon>Gunneridae</taxon>
        <taxon>Pentapetalae</taxon>
        <taxon>asterids</taxon>
        <taxon>campanulids</taxon>
        <taxon>Apiales</taxon>
        <taxon>Apiaceae</taxon>
        <taxon>Apioideae</taxon>
        <taxon>apioid superclade</taxon>
        <taxon>Tordylieae</taxon>
        <taxon>Tordyliinae</taxon>
        <taxon>Heracleum</taxon>
    </lineage>
</organism>